<dbReference type="GO" id="GO:0006308">
    <property type="term" value="P:DNA catabolic process"/>
    <property type="evidence" value="ECO:0007669"/>
    <property type="project" value="UniProtKB-UniRule"/>
</dbReference>
<dbReference type="GO" id="GO:0008821">
    <property type="term" value="F:crossover junction DNA endonuclease activity"/>
    <property type="evidence" value="ECO:0007669"/>
    <property type="project" value="UniProtKB-UniRule"/>
</dbReference>
<organism evidence="2 3">
    <name type="scientific">Zingiber officinale</name>
    <name type="common">Ginger</name>
    <name type="synonym">Amomum zingiber</name>
    <dbReference type="NCBI Taxonomy" id="94328"/>
    <lineage>
        <taxon>Eukaryota</taxon>
        <taxon>Viridiplantae</taxon>
        <taxon>Streptophyta</taxon>
        <taxon>Embryophyta</taxon>
        <taxon>Tracheophyta</taxon>
        <taxon>Spermatophyta</taxon>
        <taxon>Magnoliopsida</taxon>
        <taxon>Liliopsida</taxon>
        <taxon>Zingiberales</taxon>
        <taxon>Zingiberaceae</taxon>
        <taxon>Zingiber</taxon>
    </lineage>
</organism>
<comment type="caution">
    <text evidence="2">The sequence shown here is derived from an EMBL/GenBank/DDBJ whole genome shotgun (WGS) entry which is preliminary data.</text>
</comment>
<keyword evidence="1" id="KW-0234">DNA repair</keyword>
<dbReference type="GO" id="GO:0000712">
    <property type="term" value="P:resolution of meiotic recombination intermediates"/>
    <property type="evidence" value="ECO:0007669"/>
    <property type="project" value="TreeGrafter"/>
</dbReference>
<evidence type="ECO:0000256" key="1">
    <source>
        <dbReference type="RuleBase" id="RU369042"/>
    </source>
</evidence>
<dbReference type="GO" id="GO:0048476">
    <property type="term" value="C:Holliday junction resolvase complex"/>
    <property type="evidence" value="ECO:0007669"/>
    <property type="project" value="UniProtKB-UniRule"/>
</dbReference>
<keyword evidence="1" id="KW-0378">Hydrolase</keyword>
<comment type="subunit">
    <text evidence="1">Interacts with EME1.</text>
</comment>
<dbReference type="PANTHER" id="PTHR13451">
    <property type="entry name" value="CLASS II CROSSOVER JUNCTION ENDONUCLEASE MUS81"/>
    <property type="match status" value="1"/>
</dbReference>
<dbReference type="EC" id="3.1.22.-" evidence="1"/>
<comment type="similarity">
    <text evidence="1">Belongs to the XPF family.</text>
</comment>
<comment type="cofactor">
    <cofactor evidence="1">
        <name>Mg(2+)</name>
        <dbReference type="ChEBI" id="CHEBI:18420"/>
    </cofactor>
</comment>
<keyword evidence="1" id="KW-0479">Metal-binding</keyword>
<evidence type="ECO:0000313" key="3">
    <source>
        <dbReference type="Proteomes" id="UP000734854"/>
    </source>
</evidence>
<dbReference type="GO" id="GO:0000727">
    <property type="term" value="P:double-strand break repair via break-induced replication"/>
    <property type="evidence" value="ECO:0007669"/>
    <property type="project" value="UniProtKB-UniRule"/>
</dbReference>
<dbReference type="Proteomes" id="UP000734854">
    <property type="component" value="Unassembled WGS sequence"/>
</dbReference>
<protein>
    <recommendedName>
        <fullName evidence="1">Crossover junction endonuclease MUS81</fullName>
        <ecNumber evidence="1">3.1.22.-</ecNumber>
    </recommendedName>
</protein>
<dbReference type="GO" id="GO:0048257">
    <property type="term" value="F:3'-flap endonuclease activity"/>
    <property type="evidence" value="ECO:0007669"/>
    <property type="project" value="TreeGrafter"/>
</dbReference>
<dbReference type="AlphaFoldDB" id="A0A8J5IK63"/>
<dbReference type="InterPro" id="IPR033309">
    <property type="entry name" value="Mus81"/>
</dbReference>
<keyword evidence="1" id="KW-0460">Magnesium</keyword>
<dbReference type="GO" id="GO:0031573">
    <property type="term" value="P:mitotic intra-S DNA damage checkpoint signaling"/>
    <property type="evidence" value="ECO:0007669"/>
    <property type="project" value="TreeGrafter"/>
</dbReference>
<dbReference type="GO" id="GO:0046872">
    <property type="term" value="F:metal ion binding"/>
    <property type="evidence" value="ECO:0007669"/>
    <property type="project" value="UniProtKB-UniRule"/>
</dbReference>
<comment type="function">
    <text evidence="1">Interacts with EME1 to form a DNA structure-specific endonuclease with substrate preference for branched DNA structures with a 5'-end at the branch nick. Typical substrates include 3'-flap structures, D-loops, replication forks and nicked Holliday junctions. May be required in mitosis for the processing of stalled or collapsed replication fork intermediates. May be required in meiosis for the repair of meiosis-specific double strand breaks subsequent to single-end invasion (SEI).</text>
</comment>
<dbReference type="EMBL" id="JACMSC010000001">
    <property type="protein sequence ID" value="KAG6535658.1"/>
    <property type="molecule type" value="Genomic_DNA"/>
</dbReference>
<keyword evidence="1" id="KW-0540">Nuclease</keyword>
<keyword evidence="1" id="KW-0233">DNA recombination</keyword>
<evidence type="ECO:0000313" key="2">
    <source>
        <dbReference type="EMBL" id="KAG6535658.1"/>
    </source>
</evidence>
<keyword evidence="1" id="KW-0227">DNA damage</keyword>
<comment type="subcellular location">
    <subcellularLocation>
        <location evidence="1">Nucleus</location>
    </subcellularLocation>
</comment>
<sequence length="61" mass="7045">MDYYSEQFCIGKVRYSRVCLSYEEFVNKCQDLDKMTVNDVFALQLMQVPQVTEDIALAVVG</sequence>
<gene>
    <name evidence="2" type="ORF">ZIOFF_000681</name>
</gene>
<dbReference type="GO" id="GO:0003677">
    <property type="term" value="F:DNA binding"/>
    <property type="evidence" value="ECO:0007669"/>
    <property type="project" value="UniProtKB-UniRule"/>
</dbReference>
<keyword evidence="3" id="KW-1185">Reference proteome</keyword>
<dbReference type="PANTHER" id="PTHR13451:SF0">
    <property type="entry name" value="CROSSOVER JUNCTION ENDONUCLEASE MUS81"/>
    <property type="match status" value="1"/>
</dbReference>
<keyword evidence="1" id="KW-0255">Endonuclease</keyword>
<name>A0A8J5IK63_ZINOF</name>
<keyword evidence="1" id="KW-0539">Nucleus</keyword>
<dbReference type="GO" id="GO:0005634">
    <property type="term" value="C:nucleus"/>
    <property type="evidence" value="ECO:0007669"/>
    <property type="project" value="UniProtKB-SubCell"/>
</dbReference>
<accession>A0A8J5IK63</accession>
<proteinExistence type="inferred from homology"/>
<reference evidence="2 3" key="1">
    <citation type="submission" date="2020-08" db="EMBL/GenBank/DDBJ databases">
        <title>Plant Genome Project.</title>
        <authorList>
            <person name="Zhang R.-G."/>
        </authorList>
    </citation>
    <scope>NUCLEOTIDE SEQUENCE [LARGE SCALE GENOMIC DNA]</scope>
    <source>
        <tissue evidence="2">Rhizome</tissue>
    </source>
</reference>